<evidence type="ECO:0000313" key="2">
    <source>
        <dbReference type="Proteomes" id="UP000274131"/>
    </source>
</evidence>
<organism evidence="3">
    <name type="scientific">Enterobius vermicularis</name>
    <name type="common">Human pinworm</name>
    <dbReference type="NCBI Taxonomy" id="51028"/>
    <lineage>
        <taxon>Eukaryota</taxon>
        <taxon>Metazoa</taxon>
        <taxon>Ecdysozoa</taxon>
        <taxon>Nematoda</taxon>
        <taxon>Chromadorea</taxon>
        <taxon>Rhabditida</taxon>
        <taxon>Spirurina</taxon>
        <taxon>Oxyuridomorpha</taxon>
        <taxon>Oxyuroidea</taxon>
        <taxon>Oxyuridae</taxon>
        <taxon>Enterobius</taxon>
    </lineage>
</organism>
<dbReference type="Proteomes" id="UP000274131">
    <property type="component" value="Unassembled WGS sequence"/>
</dbReference>
<dbReference type="WBParaSite" id="EVEC_0000587601-mRNA-1">
    <property type="protein sequence ID" value="EVEC_0000587601-mRNA-1"/>
    <property type="gene ID" value="EVEC_0000587601"/>
</dbReference>
<evidence type="ECO:0000313" key="3">
    <source>
        <dbReference type="WBParaSite" id="EVEC_0000587601-mRNA-1"/>
    </source>
</evidence>
<reference evidence="3" key="1">
    <citation type="submission" date="2017-02" db="UniProtKB">
        <authorList>
            <consortium name="WormBaseParasite"/>
        </authorList>
    </citation>
    <scope>IDENTIFICATION</scope>
</reference>
<evidence type="ECO:0000313" key="1">
    <source>
        <dbReference type="EMBL" id="VDD90736.1"/>
    </source>
</evidence>
<proteinExistence type="predicted"/>
<gene>
    <name evidence="1" type="ORF">EVEC_LOCUS5487</name>
</gene>
<dbReference type="OrthoDB" id="5832178at2759"/>
<keyword evidence="2" id="KW-1185">Reference proteome</keyword>
<dbReference type="InterPro" id="IPR035437">
    <property type="entry name" value="SNase_OB-fold_sf"/>
</dbReference>
<name>A0A0N4V6J0_ENTVE</name>
<dbReference type="STRING" id="51028.A0A0N4V6J0"/>
<dbReference type="PANTHER" id="PTHR16442:SF1">
    <property type="entry name" value="RING FINGER PROTEIN 17"/>
    <property type="match status" value="1"/>
</dbReference>
<dbReference type="AlphaFoldDB" id="A0A0N4V6J0"/>
<dbReference type="PANTHER" id="PTHR16442">
    <property type="entry name" value="RING FINGER PROTEIN 17"/>
    <property type="match status" value="1"/>
</dbReference>
<dbReference type="EMBL" id="UXUI01008179">
    <property type="protein sequence ID" value="VDD90736.1"/>
    <property type="molecule type" value="Genomic_DNA"/>
</dbReference>
<protein>
    <submittedName>
        <fullName evidence="3">Tudor domain-containing protein</fullName>
    </submittedName>
</protein>
<dbReference type="Gene3D" id="2.30.30.140">
    <property type="match status" value="2"/>
</dbReference>
<dbReference type="SUPFAM" id="SSF63748">
    <property type="entry name" value="Tudor/PWWP/MBT"/>
    <property type="match status" value="2"/>
</dbReference>
<dbReference type="Gene3D" id="2.40.50.90">
    <property type="match status" value="2"/>
</dbReference>
<accession>A0A0N4V6J0</accession>
<sequence>MFAFRDRPESPIFTKKQTKKKVEFEMLPNGDRGNGVYKIHRIMPTRTMTCFVSHVTSPSCLWLKPFNHITDQLKVTDLSSLERSPLFTLHRYVLAPISEGVYARARIVAKKEFTEPGNERPTSFSRVLFIDEGYCRWLGDSCLAKMDEAFSFYPYQAVATALFRISPKSGKWASEDTSRLRSILKEYEMFEAKVVIRKDPIEDYRDLLRVELFGKTDNEKCNRICVVSDFFRQGMPYYDYDRNIYDARQQKLYESYDFIYSNMSIWEKNFPVMNDIEDDLEDGEVEDGWSRGAIGNEISVATKEYLRNEGYMNGGKLYVNVEGAHTQSPYEFYARFLRQKPLKAGKKGSEGVSGVGAAGRKSSIVFTEEYVVKNGMIEADSLLRKLAEKLNNFYGLSSNRRLISFEKVKEALCANRSVYGVVEVFSDLARFTGFWQRVEEDNHGHYARVRYVDAGGTAIVLLSSVLELHRKFFDPPPLCFQMCINDIIPRDDDEWSARAKKVFKYYLRDDVPIALNVLDFGRGSSVKRRISSSPVSSGYDCKPHLRPGIVLVNELKVMDGVSNFVVEEYMVQDSLAIWGNVFQ</sequence>
<reference evidence="1 2" key="2">
    <citation type="submission" date="2018-10" db="EMBL/GenBank/DDBJ databases">
        <authorList>
            <consortium name="Pathogen Informatics"/>
        </authorList>
    </citation>
    <scope>NUCLEOTIDE SEQUENCE [LARGE SCALE GENOMIC DNA]</scope>
</reference>